<dbReference type="PANTHER" id="PTHR33116">
    <property type="entry name" value="REVERSE TRANSCRIPTASE ZINC-BINDING DOMAIN-CONTAINING PROTEIN-RELATED-RELATED"/>
    <property type="match status" value="1"/>
</dbReference>
<dbReference type="EMBL" id="JAWPEI010000007">
    <property type="protein sequence ID" value="KAK4722179.1"/>
    <property type="molecule type" value="Genomic_DNA"/>
</dbReference>
<evidence type="ECO:0008006" key="3">
    <source>
        <dbReference type="Google" id="ProtNLM"/>
    </source>
</evidence>
<protein>
    <recommendedName>
        <fullName evidence="3">Reverse transcriptase zinc-binding domain-containing protein</fullName>
    </recommendedName>
</protein>
<proteinExistence type="predicted"/>
<accession>A0AAV9LBT7</accession>
<reference evidence="1 2" key="1">
    <citation type="submission" date="2023-10" db="EMBL/GenBank/DDBJ databases">
        <title>Genome-Wide Identification Analysis in wild type Solanum Pinnatisectum Reveals Some Genes Defensing Phytophthora Infestans.</title>
        <authorList>
            <person name="Sun C."/>
        </authorList>
    </citation>
    <scope>NUCLEOTIDE SEQUENCE [LARGE SCALE GENOMIC DNA]</scope>
    <source>
        <strain evidence="1">LQN</strain>
        <tissue evidence="1">Leaf</tissue>
    </source>
</reference>
<gene>
    <name evidence="1" type="ORF">R3W88_012412</name>
</gene>
<comment type="caution">
    <text evidence="1">The sequence shown here is derived from an EMBL/GenBank/DDBJ whole genome shotgun (WGS) entry which is preliminary data.</text>
</comment>
<name>A0AAV9LBT7_9SOLN</name>
<dbReference type="Proteomes" id="UP001311915">
    <property type="component" value="Unassembled WGS sequence"/>
</dbReference>
<sequence length="105" mass="12942">MGVLTSLLCPLWEKENETIEHLFFERDVSAYVWKMLLQWLNINRNLMQWNDELKWAEKWAKGRKPRECVYKMMLVGAVYHIWRERNMRIFQQKSQQPKFVIKIII</sequence>
<evidence type="ECO:0000313" key="1">
    <source>
        <dbReference type="EMBL" id="KAK4722179.1"/>
    </source>
</evidence>
<dbReference type="AlphaFoldDB" id="A0AAV9LBT7"/>
<evidence type="ECO:0000313" key="2">
    <source>
        <dbReference type="Proteomes" id="UP001311915"/>
    </source>
</evidence>
<dbReference type="PANTHER" id="PTHR33116:SF66">
    <property type="entry name" value="REVERSE TRANSCRIPTASE ZINC-BINDING DOMAIN-CONTAINING PROTEIN"/>
    <property type="match status" value="1"/>
</dbReference>
<organism evidence="1 2">
    <name type="scientific">Solanum pinnatisectum</name>
    <name type="common">tansyleaf nightshade</name>
    <dbReference type="NCBI Taxonomy" id="50273"/>
    <lineage>
        <taxon>Eukaryota</taxon>
        <taxon>Viridiplantae</taxon>
        <taxon>Streptophyta</taxon>
        <taxon>Embryophyta</taxon>
        <taxon>Tracheophyta</taxon>
        <taxon>Spermatophyta</taxon>
        <taxon>Magnoliopsida</taxon>
        <taxon>eudicotyledons</taxon>
        <taxon>Gunneridae</taxon>
        <taxon>Pentapetalae</taxon>
        <taxon>asterids</taxon>
        <taxon>lamiids</taxon>
        <taxon>Solanales</taxon>
        <taxon>Solanaceae</taxon>
        <taxon>Solanoideae</taxon>
        <taxon>Solaneae</taxon>
        <taxon>Solanum</taxon>
    </lineage>
</organism>
<keyword evidence="2" id="KW-1185">Reference proteome</keyword>